<organism evidence="3 4">
    <name type="scientific">Sporothrix brasiliensis 5110</name>
    <dbReference type="NCBI Taxonomy" id="1398154"/>
    <lineage>
        <taxon>Eukaryota</taxon>
        <taxon>Fungi</taxon>
        <taxon>Dikarya</taxon>
        <taxon>Ascomycota</taxon>
        <taxon>Pezizomycotina</taxon>
        <taxon>Sordariomycetes</taxon>
        <taxon>Sordariomycetidae</taxon>
        <taxon>Ophiostomatales</taxon>
        <taxon>Ophiostomataceae</taxon>
        <taxon>Sporothrix</taxon>
    </lineage>
</organism>
<name>A0A0C2J2L9_9PEZI</name>
<dbReference type="InterPro" id="IPR003673">
    <property type="entry name" value="CoA-Trfase_fam_III"/>
</dbReference>
<dbReference type="PANTHER" id="PTHR48207">
    <property type="entry name" value="SUCCINATE--HYDROXYMETHYLGLUTARATE COA-TRANSFERASE"/>
    <property type="match status" value="1"/>
</dbReference>
<proteinExistence type="inferred from homology"/>
<dbReference type="AlphaFoldDB" id="A0A0C2J2L9"/>
<reference evidence="3 4" key="1">
    <citation type="journal article" date="2014" name="BMC Genomics">
        <title>Comparative genomics of the major fungal agents of human and animal Sporotrichosis: Sporothrix schenckii and Sporothrix brasiliensis.</title>
        <authorList>
            <person name="Teixeira M.M."/>
            <person name="de Almeida L.G."/>
            <person name="Kubitschek-Barreira P."/>
            <person name="Alves F.L."/>
            <person name="Kioshima E.S."/>
            <person name="Abadio A.K."/>
            <person name="Fernandes L."/>
            <person name="Derengowski L.S."/>
            <person name="Ferreira K.S."/>
            <person name="Souza R.C."/>
            <person name="Ruiz J.C."/>
            <person name="de Andrade N.C."/>
            <person name="Paes H.C."/>
            <person name="Nicola A.M."/>
            <person name="Albuquerque P."/>
            <person name="Gerber A.L."/>
            <person name="Martins V.P."/>
            <person name="Peconick L.D."/>
            <person name="Neto A.V."/>
            <person name="Chaucanez C.B."/>
            <person name="Silva P.A."/>
            <person name="Cunha O.L."/>
            <person name="de Oliveira F.F."/>
            <person name="dos Santos T.C."/>
            <person name="Barros A.L."/>
            <person name="Soares M.A."/>
            <person name="de Oliveira L.M."/>
            <person name="Marini M.M."/>
            <person name="Villalobos-Duno H."/>
            <person name="Cunha M.M."/>
            <person name="de Hoog S."/>
            <person name="da Silveira J.F."/>
            <person name="Henrissat B."/>
            <person name="Nino-Vega G.A."/>
            <person name="Cisalpino P.S."/>
            <person name="Mora-Montes H.M."/>
            <person name="Almeida S.R."/>
            <person name="Stajich J.E."/>
            <person name="Lopes-Bezerra L.M."/>
            <person name="Vasconcelos A.T."/>
            <person name="Felipe M.S."/>
        </authorList>
    </citation>
    <scope>NUCLEOTIDE SEQUENCE [LARGE SCALE GENOMIC DNA]</scope>
    <source>
        <strain evidence="3 4">5110</strain>
    </source>
</reference>
<evidence type="ECO:0000256" key="1">
    <source>
        <dbReference type="ARBA" id="ARBA00008383"/>
    </source>
</evidence>
<dbReference type="InterPro" id="IPR050483">
    <property type="entry name" value="CoA-transferase_III_domain"/>
</dbReference>
<evidence type="ECO:0000313" key="3">
    <source>
        <dbReference type="EMBL" id="KIH93285.1"/>
    </source>
</evidence>
<dbReference type="VEuPathDB" id="FungiDB:SPBR_09171"/>
<evidence type="ECO:0000256" key="2">
    <source>
        <dbReference type="ARBA" id="ARBA00022679"/>
    </source>
</evidence>
<gene>
    <name evidence="3" type="ORF">SPBR_09171</name>
</gene>
<sequence>MSLLESTVSIMANVDISWPNLEKEAQRWGTGHPTLVPYAPFPTKDTFFVIGAVNDRPFETLLHFARPEACPCRISASAAGHVNGRVGQLSTDLDLALTEFGLVLGPT</sequence>
<dbReference type="HOGENOM" id="CLU_2211675_0_0_1"/>
<dbReference type="SUPFAM" id="SSF89796">
    <property type="entry name" value="CoA-transferase family III (CaiB/BaiF)"/>
    <property type="match status" value="1"/>
</dbReference>
<dbReference type="PANTHER" id="PTHR48207:SF3">
    <property type="entry name" value="SUCCINATE--HYDROXYMETHYLGLUTARATE COA-TRANSFERASE"/>
    <property type="match status" value="1"/>
</dbReference>
<dbReference type="OrthoDB" id="5863171at2759"/>
<protein>
    <submittedName>
        <fullName evidence="3">Uncharacterized protein</fullName>
    </submittedName>
</protein>
<dbReference type="RefSeq" id="XP_040621295.1">
    <property type="nucleotide sequence ID" value="XM_040767297.1"/>
</dbReference>
<dbReference type="EMBL" id="AWTV01000005">
    <property type="protein sequence ID" value="KIH93285.1"/>
    <property type="molecule type" value="Genomic_DNA"/>
</dbReference>
<dbReference type="GO" id="GO:0047369">
    <property type="term" value="F:succinate-hydroxymethylglutarate CoA-transferase activity"/>
    <property type="evidence" value="ECO:0007669"/>
    <property type="project" value="TreeGrafter"/>
</dbReference>
<keyword evidence="4" id="KW-1185">Reference proteome</keyword>
<dbReference type="Proteomes" id="UP000031575">
    <property type="component" value="Unassembled WGS sequence"/>
</dbReference>
<evidence type="ECO:0000313" key="4">
    <source>
        <dbReference type="Proteomes" id="UP000031575"/>
    </source>
</evidence>
<comment type="similarity">
    <text evidence="1">Belongs to the CoA-transferase III family.</text>
</comment>
<dbReference type="GO" id="GO:0005739">
    <property type="term" value="C:mitochondrion"/>
    <property type="evidence" value="ECO:0007669"/>
    <property type="project" value="TreeGrafter"/>
</dbReference>
<dbReference type="GeneID" id="63682218"/>
<dbReference type="InterPro" id="IPR023606">
    <property type="entry name" value="CoA-Trfase_III_dom_1_sf"/>
</dbReference>
<accession>A0A0C2J2L9</accession>
<comment type="caution">
    <text evidence="3">The sequence shown here is derived from an EMBL/GenBank/DDBJ whole genome shotgun (WGS) entry which is preliminary data.</text>
</comment>
<keyword evidence="2" id="KW-0808">Transferase</keyword>
<dbReference type="Pfam" id="PF02515">
    <property type="entry name" value="CoA_transf_3"/>
    <property type="match status" value="1"/>
</dbReference>